<dbReference type="EMBL" id="CM042887">
    <property type="protein sequence ID" value="KAI4329574.1"/>
    <property type="molecule type" value="Genomic_DNA"/>
</dbReference>
<proteinExistence type="predicted"/>
<keyword evidence="2" id="KW-1185">Reference proteome</keyword>
<reference evidence="2" key="1">
    <citation type="journal article" date="2023" name="Front. Plant Sci.">
        <title>Chromosomal-level genome assembly of Melastoma candidum provides insights into trichome evolution.</title>
        <authorList>
            <person name="Zhong Y."/>
            <person name="Wu W."/>
            <person name="Sun C."/>
            <person name="Zou P."/>
            <person name="Liu Y."/>
            <person name="Dai S."/>
            <person name="Zhou R."/>
        </authorList>
    </citation>
    <scope>NUCLEOTIDE SEQUENCE [LARGE SCALE GENOMIC DNA]</scope>
</reference>
<evidence type="ECO:0000313" key="2">
    <source>
        <dbReference type="Proteomes" id="UP001057402"/>
    </source>
</evidence>
<accession>A0ACB9N1R1</accession>
<protein>
    <submittedName>
        <fullName evidence="1">Uncharacterized protein</fullName>
    </submittedName>
</protein>
<comment type="caution">
    <text evidence="1">The sequence shown here is derived from an EMBL/GenBank/DDBJ whole genome shotgun (WGS) entry which is preliminary data.</text>
</comment>
<sequence>MGMMLRKAGDWGFKALTASLGVATLYLAATFSVNVFRGLSWHNSQSVENRQGSFCRRPGCLILSCSPLISPSLQFCINLSILLEEAMLHSSSAASAWCLPFTLSTMPWKSSTGMNDWSRCYCLVL</sequence>
<gene>
    <name evidence="1" type="ORF">MLD38_027947</name>
</gene>
<dbReference type="Proteomes" id="UP001057402">
    <property type="component" value="Chromosome 8"/>
</dbReference>
<name>A0ACB9N1R1_9MYRT</name>
<evidence type="ECO:0000313" key="1">
    <source>
        <dbReference type="EMBL" id="KAI4329574.1"/>
    </source>
</evidence>
<organism evidence="1 2">
    <name type="scientific">Melastoma candidum</name>
    <dbReference type="NCBI Taxonomy" id="119954"/>
    <lineage>
        <taxon>Eukaryota</taxon>
        <taxon>Viridiplantae</taxon>
        <taxon>Streptophyta</taxon>
        <taxon>Embryophyta</taxon>
        <taxon>Tracheophyta</taxon>
        <taxon>Spermatophyta</taxon>
        <taxon>Magnoliopsida</taxon>
        <taxon>eudicotyledons</taxon>
        <taxon>Gunneridae</taxon>
        <taxon>Pentapetalae</taxon>
        <taxon>rosids</taxon>
        <taxon>malvids</taxon>
        <taxon>Myrtales</taxon>
        <taxon>Melastomataceae</taxon>
        <taxon>Melastomatoideae</taxon>
        <taxon>Melastomateae</taxon>
        <taxon>Melastoma</taxon>
    </lineage>
</organism>